<dbReference type="EMBL" id="KI536978">
    <property type="protein sequence ID" value="ESR37400.1"/>
    <property type="molecule type" value="Genomic_DNA"/>
</dbReference>
<feature type="non-terminal residue" evidence="2">
    <location>
        <position position="61"/>
    </location>
</feature>
<protein>
    <submittedName>
        <fullName evidence="2">Uncharacterized protein</fullName>
    </submittedName>
</protein>
<dbReference type="AlphaFoldDB" id="V4SEY1"/>
<gene>
    <name evidence="2" type="ORF">CICLE_v10029903mg</name>
</gene>
<dbReference type="InParanoid" id="V4SEY1"/>
<reference evidence="2 3" key="1">
    <citation type="submission" date="2013-10" db="EMBL/GenBank/DDBJ databases">
        <authorList>
            <consortium name="International Citrus Genome Consortium"/>
            <person name="Jenkins J."/>
            <person name="Schmutz J."/>
            <person name="Prochnik S."/>
            <person name="Rokhsar D."/>
            <person name="Gmitter F."/>
            <person name="Ollitrault P."/>
            <person name="Machado M."/>
            <person name="Talon M."/>
            <person name="Wincker P."/>
            <person name="Jaillon O."/>
            <person name="Morgante M."/>
        </authorList>
    </citation>
    <scope>NUCLEOTIDE SEQUENCE</scope>
    <source>
        <strain evidence="3">cv. Clemenules</strain>
    </source>
</reference>
<feature type="region of interest" description="Disordered" evidence="1">
    <location>
        <begin position="1"/>
        <end position="33"/>
    </location>
</feature>
<evidence type="ECO:0000256" key="1">
    <source>
        <dbReference type="SAM" id="MobiDB-lite"/>
    </source>
</evidence>
<dbReference type="Proteomes" id="UP000030687">
    <property type="component" value="Unassembled WGS sequence"/>
</dbReference>
<feature type="non-terminal residue" evidence="2">
    <location>
        <position position="1"/>
    </location>
</feature>
<name>V4SEY1_CITCL</name>
<keyword evidence="3" id="KW-1185">Reference proteome</keyword>
<accession>V4SEY1</accession>
<sequence length="61" mass="6577">LKGASKFVGSDADTGKFANNSEQAHQVIESDNDDGFLKLSKTREWLLGDNSAPINKKPSAK</sequence>
<dbReference type="KEGG" id="cic:CICLE_v10029903mg"/>
<proteinExistence type="predicted"/>
<evidence type="ECO:0000313" key="2">
    <source>
        <dbReference type="EMBL" id="ESR37400.1"/>
    </source>
</evidence>
<organism evidence="2 3">
    <name type="scientific">Citrus clementina</name>
    <name type="common">Clementine</name>
    <name type="synonym">Citrus deliciosa x Citrus sinensis</name>
    <dbReference type="NCBI Taxonomy" id="85681"/>
    <lineage>
        <taxon>Eukaryota</taxon>
        <taxon>Viridiplantae</taxon>
        <taxon>Streptophyta</taxon>
        <taxon>Embryophyta</taxon>
        <taxon>Tracheophyta</taxon>
        <taxon>Spermatophyta</taxon>
        <taxon>Magnoliopsida</taxon>
        <taxon>eudicotyledons</taxon>
        <taxon>Gunneridae</taxon>
        <taxon>Pentapetalae</taxon>
        <taxon>rosids</taxon>
        <taxon>malvids</taxon>
        <taxon>Sapindales</taxon>
        <taxon>Rutaceae</taxon>
        <taxon>Aurantioideae</taxon>
        <taxon>Citrus</taxon>
    </lineage>
</organism>
<evidence type="ECO:0000313" key="3">
    <source>
        <dbReference type="Proteomes" id="UP000030687"/>
    </source>
</evidence>